<dbReference type="EMBL" id="CP034346">
    <property type="protein sequence ID" value="AZS17740.1"/>
    <property type="molecule type" value="Genomic_DNA"/>
</dbReference>
<dbReference type="Pfam" id="PF13439">
    <property type="entry name" value="Glyco_transf_4"/>
    <property type="match status" value="1"/>
</dbReference>
<dbReference type="Proteomes" id="UP000270678">
    <property type="component" value="Chromosome"/>
</dbReference>
<dbReference type="CDD" id="cd03801">
    <property type="entry name" value="GT4_PimA-like"/>
    <property type="match status" value="1"/>
</dbReference>
<gene>
    <name evidence="2" type="ORF">EI981_27115</name>
</gene>
<dbReference type="AlphaFoldDB" id="A0A3S9V5C9"/>
<sequence>MKIAYLIHWNEGPGSGVFKKVLGQVTAWSRLGHDVSLFLYTHHWEQDWNQEFQDIPLHVQRYRGGFGRLSDFRRLITEVKRWEPDVVYHRFDLYYPGLPSLLRRIPSVIEVNTNDLTEMQSGGKLRYLYHRLTRAAVLKATSGYVFVSAELAEEVHFQKYVQDKVIIGNGFDLSGVASSPPEKREDTRIIFIGTHGQSWHGVDEIAQLAQAHPDWRFDLVGIYASHLEGPAPANMIFHGNLVREEYEPLMNEADVAIGTLALYRKRMAEASPLKVREYLAYGLPVIIGYKDTDFPEPVPFILELKNVPDSTSMDQERIEGFIEKWRGNRVDRSLIKHLDTASKEAERVDYMERIMKKDASR</sequence>
<dbReference type="InterPro" id="IPR028098">
    <property type="entry name" value="Glyco_trans_4-like_N"/>
</dbReference>
<organism evidence="2 3">
    <name type="scientific">Paenibacillus lutimineralis</name>
    <dbReference type="NCBI Taxonomy" id="2707005"/>
    <lineage>
        <taxon>Bacteria</taxon>
        <taxon>Bacillati</taxon>
        <taxon>Bacillota</taxon>
        <taxon>Bacilli</taxon>
        <taxon>Bacillales</taxon>
        <taxon>Paenibacillaceae</taxon>
        <taxon>Paenibacillus</taxon>
    </lineage>
</organism>
<evidence type="ECO:0000259" key="1">
    <source>
        <dbReference type="Pfam" id="PF13439"/>
    </source>
</evidence>
<dbReference type="GO" id="GO:0016740">
    <property type="term" value="F:transferase activity"/>
    <property type="evidence" value="ECO:0007669"/>
    <property type="project" value="UniProtKB-KW"/>
</dbReference>
<keyword evidence="3" id="KW-1185">Reference proteome</keyword>
<dbReference type="PANTHER" id="PTHR12526">
    <property type="entry name" value="GLYCOSYLTRANSFERASE"/>
    <property type="match status" value="1"/>
</dbReference>
<dbReference type="Gene3D" id="3.40.50.2000">
    <property type="entry name" value="Glycogen Phosphorylase B"/>
    <property type="match status" value="2"/>
</dbReference>
<accession>A0A3S9V5C9</accession>
<dbReference type="RefSeq" id="WP_127003567.1">
    <property type="nucleotide sequence ID" value="NZ_CP034346.1"/>
</dbReference>
<proteinExistence type="predicted"/>
<dbReference type="OrthoDB" id="6385861at2"/>
<feature type="domain" description="Glycosyltransferase subfamily 4-like N-terminal" evidence="1">
    <location>
        <begin position="25"/>
        <end position="174"/>
    </location>
</feature>
<protein>
    <submittedName>
        <fullName evidence="2">Glycosyltransferase</fullName>
    </submittedName>
</protein>
<reference evidence="3" key="1">
    <citation type="submission" date="2018-12" db="EMBL/GenBank/DDBJ databases">
        <title>Complete genome sequence of Paenibacillus sp. MBLB1234.</title>
        <authorList>
            <person name="Nam Y.-D."/>
            <person name="Kang J."/>
            <person name="Chung W.-H."/>
            <person name="Park Y.S."/>
        </authorList>
    </citation>
    <scope>NUCLEOTIDE SEQUENCE [LARGE SCALE GENOMIC DNA]</scope>
    <source>
        <strain evidence="3">MBLB1234</strain>
    </source>
</reference>
<evidence type="ECO:0000313" key="2">
    <source>
        <dbReference type="EMBL" id="AZS17740.1"/>
    </source>
</evidence>
<evidence type="ECO:0000313" key="3">
    <source>
        <dbReference type="Proteomes" id="UP000270678"/>
    </source>
</evidence>
<dbReference type="KEGG" id="plut:EI981_27115"/>
<keyword evidence="2" id="KW-0808">Transferase</keyword>
<dbReference type="SUPFAM" id="SSF53756">
    <property type="entry name" value="UDP-Glycosyltransferase/glycogen phosphorylase"/>
    <property type="match status" value="1"/>
</dbReference>
<name>A0A3S9V5C9_9BACL</name>
<dbReference type="Pfam" id="PF13692">
    <property type="entry name" value="Glyco_trans_1_4"/>
    <property type="match status" value="1"/>
</dbReference>